<dbReference type="NCBIfam" id="TIGR02595">
    <property type="entry name" value="PEP_CTERM"/>
    <property type="match status" value="1"/>
</dbReference>
<feature type="domain" description="Ice-binding protein C-terminal" evidence="1">
    <location>
        <begin position="230"/>
        <end position="251"/>
    </location>
</feature>
<dbReference type="InterPro" id="IPR013424">
    <property type="entry name" value="Ice-binding_C"/>
</dbReference>
<evidence type="ECO:0000313" key="2">
    <source>
        <dbReference type="EMBL" id="ABM03019.1"/>
    </source>
</evidence>
<gene>
    <name evidence="2" type="ordered locus">Ping_1185</name>
</gene>
<evidence type="ECO:0000313" key="3">
    <source>
        <dbReference type="Proteomes" id="UP000000639"/>
    </source>
</evidence>
<evidence type="ECO:0000259" key="1">
    <source>
        <dbReference type="Pfam" id="PF07589"/>
    </source>
</evidence>
<accession>A1SU54</accession>
<reference evidence="2 3" key="1">
    <citation type="submission" date="2007-01" db="EMBL/GenBank/DDBJ databases">
        <title>Complete sequence of Psychromonas ingrahamii 37.</title>
        <authorList>
            <consortium name="US DOE Joint Genome Institute"/>
            <person name="Copeland A."/>
            <person name="Lucas S."/>
            <person name="Lapidus A."/>
            <person name="Barry K."/>
            <person name="Detter J.C."/>
            <person name="Glavina del Rio T."/>
            <person name="Hammon N."/>
            <person name="Israni S."/>
            <person name="Dalin E."/>
            <person name="Tice H."/>
            <person name="Pitluck S."/>
            <person name="Thompson L.S."/>
            <person name="Brettin T."/>
            <person name="Bruce D."/>
            <person name="Han C."/>
            <person name="Tapia R."/>
            <person name="Schmutz J."/>
            <person name="Larimer F."/>
            <person name="Land M."/>
            <person name="Hauser L."/>
            <person name="Kyrpides N."/>
            <person name="Ivanova N."/>
            <person name="Staley J."/>
            <person name="Richardson P."/>
        </authorList>
    </citation>
    <scope>NUCLEOTIDE SEQUENCE [LARGE SCALE GENOMIC DNA]</scope>
    <source>
        <strain evidence="2 3">37</strain>
    </source>
</reference>
<dbReference type="Pfam" id="PF07589">
    <property type="entry name" value="PEP-CTERM"/>
    <property type="match status" value="1"/>
</dbReference>
<dbReference type="Proteomes" id="UP000000639">
    <property type="component" value="Chromosome"/>
</dbReference>
<proteinExistence type="predicted"/>
<dbReference type="KEGG" id="pin:Ping_1185"/>
<sequence>MGNRSVRILQRMKSSVWRIIVKYNNSHLIKENRMKFKSLKVGLATLSLSIGCLFNVANAGVITDTTDNSFIDQTTNLEWMDFGINNGQSYNYVASQLGSGGEYEGWSLPTSGQVYAMWANAFLGLGSEVVDPNYYGTGQGRVDDRNAPLVSVLDPVMDAMGTNYRAASGDFSTGVFLGENGYSAFRVYNDRRSQWIDFSWLMDNGRLNIGGDTANTITSSTLLVRAQVAAVPEPPLVAIFALGLMGLVLRRFKKQA</sequence>
<protein>
    <recommendedName>
        <fullName evidence="1">Ice-binding protein C-terminal domain-containing protein</fullName>
    </recommendedName>
</protein>
<dbReference type="AlphaFoldDB" id="A1SU54"/>
<organism evidence="2 3">
    <name type="scientific">Psychromonas ingrahamii (strain DSM 17664 / CCUG 51855 / 37)</name>
    <dbReference type="NCBI Taxonomy" id="357804"/>
    <lineage>
        <taxon>Bacteria</taxon>
        <taxon>Pseudomonadati</taxon>
        <taxon>Pseudomonadota</taxon>
        <taxon>Gammaproteobacteria</taxon>
        <taxon>Alteromonadales</taxon>
        <taxon>Psychromonadaceae</taxon>
        <taxon>Psychromonas</taxon>
    </lineage>
</organism>
<dbReference type="HOGENOM" id="CLU_1233304_0_0_6"/>
<name>A1SU54_PSYIN</name>
<keyword evidence="3" id="KW-1185">Reference proteome</keyword>
<dbReference type="EMBL" id="CP000510">
    <property type="protein sequence ID" value="ABM03019.1"/>
    <property type="molecule type" value="Genomic_DNA"/>
</dbReference>